<dbReference type="InterPro" id="IPR027385">
    <property type="entry name" value="Beta-barrel_OMP"/>
</dbReference>
<feature type="signal peptide" evidence="2">
    <location>
        <begin position="1"/>
        <end position="17"/>
    </location>
</feature>
<sequence>MRYWMLIGLLFSPALWAADEAEETQGPRIAHFQDSRYGYAAANLMHFNLDYDEYELTPSGLGLRLGGMVDENWGVELRLATGPSPDTRRTETRRYKVDYTVEHVGALLATGKWSFQSPVTLPGLDPYIDSFFVQGFAGVADVKVKTETRRCNALGCRTDTDRNDDTSLAFGAAMGLRTAYNIGLSLQYMQYVDKDYITVSAVEGGLEWYF</sequence>
<evidence type="ECO:0000259" key="3">
    <source>
        <dbReference type="Pfam" id="PF13505"/>
    </source>
</evidence>
<dbReference type="RefSeq" id="WP_153498794.1">
    <property type="nucleotide sequence ID" value="NZ_WIRE01000001.1"/>
</dbReference>
<organism evidence="4 5">
    <name type="scientific">Alcanivorax sediminis</name>
    <dbReference type="NCBI Taxonomy" id="2663008"/>
    <lineage>
        <taxon>Bacteria</taxon>
        <taxon>Pseudomonadati</taxon>
        <taxon>Pseudomonadota</taxon>
        <taxon>Gammaproteobacteria</taxon>
        <taxon>Oceanospirillales</taxon>
        <taxon>Alcanivoracaceae</taxon>
        <taxon>Alcanivorax</taxon>
    </lineage>
</organism>
<dbReference type="Proteomes" id="UP000469421">
    <property type="component" value="Unassembled WGS sequence"/>
</dbReference>
<comment type="caution">
    <text evidence="4">The sequence shown here is derived from an EMBL/GenBank/DDBJ whole genome shotgun (WGS) entry which is preliminary data.</text>
</comment>
<accession>A0A6N7LSP2</accession>
<dbReference type="Gene3D" id="2.40.160.20">
    <property type="match status" value="1"/>
</dbReference>
<dbReference type="EMBL" id="WIRE01000001">
    <property type="protein sequence ID" value="MQX52045.1"/>
    <property type="molecule type" value="Genomic_DNA"/>
</dbReference>
<feature type="chain" id="PRO_5026984579" evidence="2">
    <location>
        <begin position="18"/>
        <end position="210"/>
    </location>
</feature>
<evidence type="ECO:0000256" key="2">
    <source>
        <dbReference type="SAM" id="SignalP"/>
    </source>
</evidence>
<protein>
    <submittedName>
        <fullName evidence="4">Outer membrane beta-barrel protein</fullName>
    </submittedName>
</protein>
<feature type="domain" description="Outer membrane protein beta-barrel" evidence="3">
    <location>
        <begin position="36"/>
        <end position="210"/>
    </location>
</feature>
<dbReference type="InterPro" id="IPR011250">
    <property type="entry name" value="OMP/PagP_B-barrel"/>
</dbReference>
<keyword evidence="1 2" id="KW-0732">Signal</keyword>
<dbReference type="SUPFAM" id="SSF56925">
    <property type="entry name" value="OMPA-like"/>
    <property type="match status" value="1"/>
</dbReference>
<evidence type="ECO:0000313" key="5">
    <source>
        <dbReference type="Proteomes" id="UP000469421"/>
    </source>
</evidence>
<dbReference type="Pfam" id="PF13505">
    <property type="entry name" value="OMP_b-brl"/>
    <property type="match status" value="1"/>
</dbReference>
<dbReference type="AlphaFoldDB" id="A0A6N7LSP2"/>
<proteinExistence type="predicted"/>
<name>A0A6N7LSP2_9GAMM</name>
<reference evidence="4 5" key="1">
    <citation type="submission" date="2019-10" db="EMBL/GenBank/DDBJ databases">
        <title>Alcanivorax sp.PA15-N-34 draft genome sequence.</title>
        <authorList>
            <person name="Liao X."/>
            <person name="Shao Z."/>
        </authorList>
    </citation>
    <scope>NUCLEOTIDE SEQUENCE [LARGE SCALE GENOMIC DNA]</scope>
    <source>
        <strain evidence="4 5">PA15-N-34</strain>
    </source>
</reference>
<evidence type="ECO:0000256" key="1">
    <source>
        <dbReference type="ARBA" id="ARBA00022729"/>
    </source>
</evidence>
<gene>
    <name evidence="4" type="ORF">GFN93_02220</name>
</gene>
<keyword evidence="5" id="KW-1185">Reference proteome</keyword>
<evidence type="ECO:0000313" key="4">
    <source>
        <dbReference type="EMBL" id="MQX52045.1"/>
    </source>
</evidence>